<organism evidence="3 4">
    <name type="scientific">Aspergillus terreus (strain NIH 2624 / FGSC A1156)</name>
    <dbReference type="NCBI Taxonomy" id="341663"/>
    <lineage>
        <taxon>Eukaryota</taxon>
        <taxon>Fungi</taxon>
        <taxon>Dikarya</taxon>
        <taxon>Ascomycota</taxon>
        <taxon>Pezizomycotina</taxon>
        <taxon>Eurotiomycetes</taxon>
        <taxon>Eurotiomycetidae</taxon>
        <taxon>Eurotiales</taxon>
        <taxon>Aspergillaceae</taxon>
        <taxon>Aspergillus</taxon>
        <taxon>Aspergillus subgen. Circumdati</taxon>
    </lineage>
</organism>
<protein>
    <submittedName>
        <fullName evidence="3">Uncharacterized protein</fullName>
    </submittedName>
</protein>
<keyword evidence="2" id="KW-0472">Membrane</keyword>
<dbReference type="GeneID" id="4354980"/>
<dbReference type="PANTHER" id="PTHR40623:SF2">
    <property type="entry name" value="INTEGRAL MEMBRANE PROTEIN"/>
    <property type="match status" value="1"/>
</dbReference>
<dbReference type="VEuPathDB" id="FungiDB:ATEG_00231"/>
<dbReference type="HOGENOM" id="CLU_997414_0_0_1"/>
<feature type="compositionally biased region" description="Basic and acidic residues" evidence="1">
    <location>
        <begin position="216"/>
        <end position="229"/>
    </location>
</feature>
<accession>Q0D1F3</accession>
<dbReference type="Proteomes" id="UP000007963">
    <property type="component" value="Unassembled WGS sequence"/>
</dbReference>
<dbReference type="AlphaFoldDB" id="Q0D1F3"/>
<feature type="transmembrane region" description="Helical" evidence="2">
    <location>
        <begin position="75"/>
        <end position="96"/>
    </location>
</feature>
<keyword evidence="2" id="KW-1133">Transmembrane helix</keyword>
<proteinExistence type="predicted"/>
<keyword evidence="2" id="KW-0812">Transmembrane</keyword>
<feature type="compositionally biased region" description="Polar residues" evidence="1">
    <location>
        <begin position="194"/>
        <end position="204"/>
    </location>
</feature>
<dbReference type="PANTHER" id="PTHR40623">
    <property type="entry name" value="INTEGRAL MEMBRANE PROTEIN"/>
    <property type="match status" value="1"/>
</dbReference>
<dbReference type="eggNOG" id="ENOG502S92A">
    <property type="taxonomic scope" value="Eukaryota"/>
</dbReference>
<evidence type="ECO:0000256" key="1">
    <source>
        <dbReference type="SAM" id="MobiDB-lite"/>
    </source>
</evidence>
<dbReference type="RefSeq" id="XP_001210317.1">
    <property type="nucleotide sequence ID" value="XM_001210317.1"/>
</dbReference>
<evidence type="ECO:0000313" key="4">
    <source>
        <dbReference type="Proteomes" id="UP000007963"/>
    </source>
</evidence>
<reference evidence="4" key="1">
    <citation type="submission" date="2005-09" db="EMBL/GenBank/DDBJ databases">
        <title>Annotation of the Aspergillus terreus NIH2624 genome.</title>
        <authorList>
            <person name="Birren B.W."/>
            <person name="Lander E.S."/>
            <person name="Galagan J.E."/>
            <person name="Nusbaum C."/>
            <person name="Devon K."/>
            <person name="Henn M."/>
            <person name="Ma L.-J."/>
            <person name="Jaffe D.B."/>
            <person name="Butler J."/>
            <person name="Alvarez P."/>
            <person name="Gnerre S."/>
            <person name="Grabherr M."/>
            <person name="Kleber M."/>
            <person name="Mauceli E.W."/>
            <person name="Brockman W."/>
            <person name="Rounsley S."/>
            <person name="Young S.K."/>
            <person name="LaButti K."/>
            <person name="Pushparaj V."/>
            <person name="DeCaprio D."/>
            <person name="Crawford M."/>
            <person name="Koehrsen M."/>
            <person name="Engels R."/>
            <person name="Montgomery P."/>
            <person name="Pearson M."/>
            <person name="Howarth C."/>
            <person name="Larson L."/>
            <person name="Luoma S."/>
            <person name="White J."/>
            <person name="Alvarado L."/>
            <person name="Kodira C.D."/>
            <person name="Zeng Q."/>
            <person name="Oleary S."/>
            <person name="Yandava C."/>
            <person name="Denning D.W."/>
            <person name="Nierman W.C."/>
            <person name="Milne T."/>
            <person name="Madden K."/>
        </authorList>
    </citation>
    <scope>NUCLEOTIDE SEQUENCE [LARGE SCALE GENOMIC DNA]</scope>
    <source>
        <strain evidence="4">NIH 2624 / FGSC A1156</strain>
    </source>
</reference>
<evidence type="ECO:0000313" key="3">
    <source>
        <dbReference type="EMBL" id="EAU38877.1"/>
    </source>
</evidence>
<dbReference type="OMA" id="FFTGWEL"/>
<feature type="region of interest" description="Disordered" evidence="1">
    <location>
        <begin position="165"/>
        <end position="249"/>
    </location>
</feature>
<dbReference type="STRING" id="341663.Q0D1F3"/>
<sequence>MVIFVLIATPVPEDDPSHDTFMIPSVLCYILPHPGQRRATLKLPRERKSPTKRHIQAHLTPSPWLRRAMAFWTGWALWQKLSFILVLAYSFCVLAYNKRALKKHAAAEARRQSEQDAEAYPMLTEQHEVPFGAKALQKGVHVEGIWVPKCDVPARRDDVNSQAISTGEVQRPLQAHKAAEPRSKHQSKRHSKSTGGDPTQNQRSESSDYEDAPEDQPFKRPSKDDDRSSKRATVGSNRPLSGLLGQRSSWISKPFEGLKRFSRPEGKLSRVYYIHGNAD</sequence>
<gene>
    <name evidence="3" type="ORF">ATEG_00231</name>
</gene>
<dbReference type="OrthoDB" id="5426165at2759"/>
<name>Q0D1F3_ASPTN</name>
<dbReference type="EMBL" id="CH476594">
    <property type="protein sequence ID" value="EAU38877.1"/>
    <property type="molecule type" value="Genomic_DNA"/>
</dbReference>
<evidence type="ECO:0000256" key="2">
    <source>
        <dbReference type="SAM" id="Phobius"/>
    </source>
</evidence>